<dbReference type="InterPro" id="IPR057670">
    <property type="entry name" value="SH3_retrovirus"/>
</dbReference>
<dbReference type="InterPro" id="IPR025724">
    <property type="entry name" value="GAG-pre-integrase_dom"/>
</dbReference>
<dbReference type="InterPro" id="IPR054722">
    <property type="entry name" value="PolX-like_BBD"/>
</dbReference>
<evidence type="ECO:0000259" key="3">
    <source>
        <dbReference type="Pfam" id="PF25597"/>
    </source>
</evidence>
<evidence type="ECO:0000259" key="2">
    <source>
        <dbReference type="Pfam" id="PF22936"/>
    </source>
</evidence>
<comment type="caution">
    <text evidence="4">The sequence shown here is derived from an EMBL/GenBank/DDBJ whole genome shotgun (WGS) entry which is preliminary data.</text>
</comment>
<evidence type="ECO:0000259" key="1">
    <source>
        <dbReference type="Pfam" id="PF13976"/>
    </source>
</evidence>
<reference evidence="6 7" key="1">
    <citation type="submission" date="2019-08" db="EMBL/GenBank/DDBJ databases">
        <title>Draft genome sequences of two oriental melons (Cucumis melo L. var makuwa).</title>
        <authorList>
            <person name="Kwon S.-Y."/>
        </authorList>
    </citation>
    <scope>NUCLEOTIDE SEQUENCE [LARGE SCALE GENOMIC DNA]</scope>
    <source>
        <strain evidence="7">cv. Chang Bougi</strain>
        <strain evidence="6">cv. SW 3</strain>
        <tissue evidence="4">Leaf</tissue>
    </source>
</reference>
<feature type="domain" description="Retrovirus-related Pol polyprotein from transposon TNT 1-94-like beta-barrel" evidence="2">
    <location>
        <begin position="264"/>
        <end position="336"/>
    </location>
</feature>
<feature type="domain" description="Retroviral polymerase SH3-like" evidence="3">
    <location>
        <begin position="478"/>
        <end position="540"/>
    </location>
</feature>
<dbReference type="Pfam" id="PF14223">
    <property type="entry name" value="Retrotran_gag_2"/>
    <property type="match status" value="1"/>
</dbReference>
<feature type="domain" description="GAG-pre-integrase" evidence="1">
    <location>
        <begin position="364"/>
        <end position="428"/>
    </location>
</feature>
<dbReference type="PANTHER" id="PTHR35317:SF35">
    <property type="entry name" value="DUF4219 DOMAIN-CONTAINING PROTEIN"/>
    <property type="match status" value="1"/>
</dbReference>
<sequence length="547" mass="61430">MKSVKLTSKEDDALVGNSRALNALFNVVHQNIFKLINTYKSTKAAWDILEMAFEGTSKVKISRLQILTSRFEALQMAKEETIAEFNVRVLDIANESDALGEKMSDSKLVRKVLRRKPGLALTSVKEELIEEHKVSQNNDSLVESMVLLRKQLQNSKVSYTNILEVNAAAVKPTQQFSKEYPVLPHQDYIEGKTMNEEKRTMKSLVATFSDEEDYSESDDNEVRMALISVSTINEQGVKNVNSLASDKQATMLIESINECTLKRNGCSWHMIRNAAFFSELNECNAGSIVFGDEGKGRIIGKGTINHPGLPYLLDVQLVQGLSANLISISQLCDQGYHVSFSKDRCNVIDSQNKVCLSGTRLSDNCYHWDSKVNMCNLSKSEEASLWHKRLGHINGTSIAKAAKVEAIIGLPLTFDSRERCLDCPAGKQVKSLQKPTNQPSTTRTLELLHIDLMGPMQIESMRGKREKSKCKALHIFGSTCFILSDKDHHQKWDSKSNRGIFLGYSTNNRAYRVYNQSSRTVMESINVIIDDHGETSKRSPDEENELF</sequence>
<evidence type="ECO:0000313" key="7">
    <source>
        <dbReference type="Proteomes" id="UP000321947"/>
    </source>
</evidence>
<dbReference type="OrthoDB" id="1304528at2759"/>
<evidence type="ECO:0000313" key="6">
    <source>
        <dbReference type="Proteomes" id="UP000321393"/>
    </source>
</evidence>
<evidence type="ECO:0000313" key="5">
    <source>
        <dbReference type="EMBL" id="TYK05899.1"/>
    </source>
</evidence>
<protein>
    <submittedName>
        <fullName evidence="4">Gag-pol polyprotein</fullName>
    </submittedName>
</protein>
<proteinExistence type="predicted"/>
<organism evidence="4 6">
    <name type="scientific">Cucumis melo var. makuwa</name>
    <name type="common">Oriental melon</name>
    <dbReference type="NCBI Taxonomy" id="1194695"/>
    <lineage>
        <taxon>Eukaryota</taxon>
        <taxon>Viridiplantae</taxon>
        <taxon>Streptophyta</taxon>
        <taxon>Embryophyta</taxon>
        <taxon>Tracheophyta</taxon>
        <taxon>Spermatophyta</taxon>
        <taxon>Magnoliopsida</taxon>
        <taxon>eudicotyledons</taxon>
        <taxon>Gunneridae</taxon>
        <taxon>Pentapetalae</taxon>
        <taxon>rosids</taxon>
        <taxon>fabids</taxon>
        <taxon>Cucurbitales</taxon>
        <taxon>Cucurbitaceae</taxon>
        <taxon>Benincaseae</taxon>
        <taxon>Cucumis</taxon>
    </lineage>
</organism>
<gene>
    <name evidence="5" type="ORF">E5676_scaffold1085G00090</name>
    <name evidence="4" type="ORF">E6C27_scaffold68G00190</name>
</gene>
<dbReference type="EMBL" id="SSTD01013645">
    <property type="protein sequence ID" value="TYK05899.1"/>
    <property type="molecule type" value="Genomic_DNA"/>
</dbReference>
<accession>A0A5A7T1D2</accession>
<dbReference type="AlphaFoldDB" id="A0A5A7T1D2"/>
<dbReference type="EMBL" id="SSTE01019012">
    <property type="protein sequence ID" value="KAA0037284.1"/>
    <property type="molecule type" value="Genomic_DNA"/>
</dbReference>
<evidence type="ECO:0000313" key="4">
    <source>
        <dbReference type="EMBL" id="KAA0037284.1"/>
    </source>
</evidence>
<name>A0A5A7T1D2_CUCMM</name>
<dbReference type="Proteomes" id="UP000321947">
    <property type="component" value="Unassembled WGS sequence"/>
</dbReference>
<dbReference type="Pfam" id="PF22936">
    <property type="entry name" value="Pol_BBD"/>
    <property type="match status" value="1"/>
</dbReference>
<dbReference type="Proteomes" id="UP000321393">
    <property type="component" value="Unassembled WGS sequence"/>
</dbReference>
<dbReference type="Pfam" id="PF25597">
    <property type="entry name" value="SH3_retrovirus"/>
    <property type="match status" value="1"/>
</dbReference>
<dbReference type="PANTHER" id="PTHR35317">
    <property type="entry name" value="OS04G0629600 PROTEIN"/>
    <property type="match status" value="1"/>
</dbReference>
<dbReference type="Pfam" id="PF13976">
    <property type="entry name" value="gag_pre-integrs"/>
    <property type="match status" value="1"/>
</dbReference>